<comment type="similarity">
    <text evidence="3 9">Belongs to the alpha-carbonic anhydrase family.</text>
</comment>
<name>A0A7R9IXB7_TIMCA</name>
<dbReference type="InterPro" id="IPR023561">
    <property type="entry name" value="Carbonic_anhydrase_a-class"/>
</dbReference>
<keyword evidence="9" id="KW-0456">Lyase</keyword>
<dbReference type="FunFam" id="2.30.110.10:FF:000004">
    <property type="entry name" value="Cellular repressor of E1A-stimulated genes 1"/>
    <property type="match status" value="1"/>
</dbReference>
<dbReference type="InterPro" id="IPR001148">
    <property type="entry name" value="CA_dom"/>
</dbReference>
<dbReference type="Gene3D" id="3.10.200.10">
    <property type="entry name" value="Alpha carbonic anhydrase"/>
    <property type="match status" value="1"/>
</dbReference>
<evidence type="ECO:0000256" key="2">
    <source>
        <dbReference type="ARBA" id="ARBA00009230"/>
    </source>
</evidence>
<dbReference type="AlphaFoldDB" id="A0A7R9IXB7"/>
<dbReference type="SMART" id="SM01057">
    <property type="entry name" value="Carb_anhydrase"/>
    <property type="match status" value="1"/>
</dbReference>
<dbReference type="InterPro" id="IPR055343">
    <property type="entry name" value="CREG_beta-barrel"/>
</dbReference>
<dbReference type="PROSITE" id="PS51144">
    <property type="entry name" value="ALPHA_CA_2"/>
    <property type="match status" value="1"/>
</dbReference>
<dbReference type="PANTHER" id="PTHR18952:SF137">
    <property type="entry name" value="CARBONIC ANHYDRASE"/>
    <property type="match status" value="1"/>
</dbReference>
<accession>A0A7R9IXB7</accession>
<protein>
    <recommendedName>
        <fullName evidence="9">Carbonic anhydrase</fullName>
        <ecNumber evidence="9">4.2.1.1</ecNumber>
    </recommendedName>
</protein>
<keyword evidence="7 9" id="KW-0862">Zinc</keyword>
<evidence type="ECO:0000256" key="3">
    <source>
        <dbReference type="ARBA" id="ARBA00010718"/>
    </source>
</evidence>
<comment type="cofactor">
    <cofactor evidence="9">
        <name>Zn(2+)</name>
        <dbReference type="ChEBI" id="CHEBI:29105"/>
    </cofactor>
</comment>
<dbReference type="CDD" id="cd00326">
    <property type="entry name" value="alpha_CA"/>
    <property type="match status" value="1"/>
</dbReference>
<comment type="catalytic activity">
    <reaction evidence="9">
        <text>hydrogencarbonate + H(+) = CO2 + H2O</text>
        <dbReference type="Rhea" id="RHEA:10748"/>
        <dbReference type="ChEBI" id="CHEBI:15377"/>
        <dbReference type="ChEBI" id="CHEBI:15378"/>
        <dbReference type="ChEBI" id="CHEBI:16526"/>
        <dbReference type="ChEBI" id="CHEBI:17544"/>
        <dbReference type="EC" id="4.2.1.1"/>
    </reaction>
</comment>
<dbReference type="InterPro" id="IPR036398">
    <property type="entry name" value="CA_dom_sf"/>
</dbReference>
<keyword evidence="6" id="KW-0732">Signal</keyword>
<comment type="subcellular location">
    <subcellularLocation>
        <location evidence="1">Secreted</location>
    </subcellularLocation>
</comment>
<evidence type="ECO:0000256" key="4">
    <source>
        <dbReference type="ARBA" id="ARBA00022525"/>
    </source>
</evidence>
<dbReference type="GO" id="GO:0004089">
    <property type="term" value="F:carbonate dehydratase activity"/>
    <property type="evidence" value="ECO:0007669"/>
    <property type="project" value="UniProtKB-UniRule"/>
</dbReference>
<keyword evidence="5 9" id="KW-0479">Metal-binding</keyword>
<dbReference type="PANTHER" id="PTHR18952">
    <property type="entry name" value="CARBONIC ANHYDRASE"/>
    <property type="match status" value="1"/>
</dbReference>
<evidence type="ECO:0000256" key="6">
    <source>
        <dbReference type="ARBA" id="ARBA00022729"/>
    </source>
</evidence>
<gene>
    <name evidence="11" type="ORF">TCMB3V08_LOCUS1460</name>
</gene>
<dbReference type="SUPFAM" id="SSF51069">
    <property type="entry name" value="Carbonic anhydrase"/>
    <property type="match status" value="1"/>
</dbReference>
<evidence type="ECO:0000256" key="5">
    <source>
        <dbReference type="ARBA" id="ARBA00022723"/>
    </source>
</evidence>
<dbReference type="GO" id="GO:0008270">
    <property type="term" value="F:zinc ion binding"/>
    <property type="evidence" value="ECO:0007669"/>
    <property type="project" value="UniProtKB-UniRule"/>
</dbReference>
<dbReference type="SUPFAM" id="SSF50475">
    <property type="entry name" value="FMN-binding split barrel"/>
    <property type="match status" value="1"/>
</dbReference>
<evidence type="ECO:0000313" key="11">
    <source>
        <dbReference type="EMBL" id="CAD7568705.1"/>
    </source>
</evidence>
<dbReference type="EMBL" id="OE179399">
    <property type="protein sequence ID" value="CAD7568705.1"/>
    <property type="molecule type" value="Genomic_DNA"/>
</dbReference>
<feature type="domain" description="Alpha-carbonic anhydrase" evidence="10">
    <location>
        <begin position="230"/>
        <end position="488"/>
    </location>
</feature>
<dbReference type="InterPro" id="IPR012349">
    <property type="entry name" value="Split_barrel_FMN-bd"/>
</dbReference>
<reference evidence="11" key="1">
    <citation type="submission" date="2020-11" db="EMBL/GenBank/DDBJ databases">
        <authorList>
            <person name="Tran Van P."/>
        </authorList>
    </citation>
    <scope>NUCLEOTIDE SEQUENCE</scope>
</reference>
<organism evidence="11">
    <name type="scientific">Timema californicum</name>
    <name type="common">California timema</name>
    <name type="synonym">Walking stick</name>
    <dbReference type="NCBI Taxonomy" id="61474"/>
    <lineage>
        <taxon>Eukaryota</taxon>
        <taxon>Metazoa</taxon>
        <taxon>Ecdysozoa</taxon>
        <taxon>Arthropoda</taxon>
        <taxon>Hexapoda</taxon>
        <taxon>Insecta</taxon>
        <taxon>Pterygota</taxon>
        <taxon>Neoptera</taxon>
        <taxon>Polyneoptera</taxon>
        <taxon>Phasmatodea</taxon>
        <taxon>Timematodea</taxon>
        <taxon>Timematoidea</taxon>
        <taxon>Timematidae</taxon>
        <taxon>Timema</taxon>
    </lineage>
</organism>
<evidence type="ECO:0000256" key="1">
    <source>
        <dbReference type="ARBA" id="ARBA00004613"/>
    </source>
</evidence>
<comment type="function">
    <text evidence="9">Reversible hydration of carbon dioxide.</text>
</comment>
<proteinExistence type="inferred from homology"/>
<dbReference type="Pfam" id="PF13883">
    <property type="entry name" value="CREG_beta-barrel"/>
    <property type="match status" value="1"/>
</dbReference>
<dbReference type="GO" id="GO:0012505">
    <property type="term" value="C:endomembrane system"/>
    <property type="evidence" value="ECO:0007669"/>
    <property type="project" value="UniProtKB-ARBA"/>
</dbReference>
<evidence type="ECO:0000259" key="10">
    <source>
        <dbReference type="PROSITE" id="PS51144"/>
    </source>
</evidence>
<dbReference type="GO" id="GO:0005737">
    <property type="term" value="C:cytoplasm"/>
    <property type="evidence" value="ECO:0007669"/>
    <property type="project" value="TreeGrafter"/>
</dbReference>
<keyword evidence="4" id="KW-0964">Secreted</keyword>
<evidence type="ECO:0000256" key="9">
    <source>
        <dbReference type="RuleBase" id="RU367011"/>
    </source>
</evidence>
<dbReference type="InterPro" id="IPR018338">
    <property type="entry name" value="Carbonic_anhydrase_a-class_CS"/>
</dbReference>
<evidence type="ECO:0000256" key="8">
    <source>
        <dbReference type="ARBA" id="ARBA00023180"/>
    </source>
</evidence>
<sequence>MERFPAVHQHSDNLESNSVNQNFDQLFDPVVKSGDPFPSPPPHTEVAKMARFIVHNSDWAALSYISAQPKSKGYPSGAIFSVSDGVINQSTGVPYLYVTKLELPIQDLRNDSRCSLTMTLAQSPYCQTQGLDPEEPPCAQLVLTGRMVQLENGTLDWNNAKEALFSRHPRMKDWPADHGFFFMRLDIEYINMTDYYGGPVDEKPPPVHPTEIRTSISPSSAVEQLNTTTALANYATEEGQKLWSKQHPECGGKLQSPIHLVAHKAIPLPLPALEMVRYHNPLPQPIVFTNNGHSVSVSVNPLEYDQLPMIFGAMLPNMYQLDSFHFHWGSKNNQGSEHVLNGIQYPAEMHIIHRNTRYSSIQEAQHFSHGLTVLAFFFQLRDKVNQALSPLIDNLPSVRKDGKSIPLNISLTLASILPRDKEVYYTYRGSLTTPPCSEAVTWIVFPEAIFLSYYQMKKFRQLSSGDTQLVDNFRRAQRLGPRKVYVRRMKQGEATMYNVTQYYPTFLTKT</sequence>
<keyword evidence="8" id="KW-0325">Glycoprotein</keyword>
<dbReference type="Pfam" id="PF00194">
    <property type="entry name" value="Carb_anhydrase"/>
    <property type="match status" value="1"/>
</dbReference>
<dbReference type="Gene3D" id="2.30.110.10">
    <property type="entry name" value="Electron Transport, Fmn-binding Protein, Chain A"/>
    <property type="match status" value="1"/>
</dbReference>
<dbReference type="GO" id="GO:0005576">
    <property type="term" value="C:extracellular region"/>
    <property type="evidence" value="ECO:0007669"/>
    <property type="project" value="UniProtKB-SubCell"/>
</dbReference>
<evidence type="ECO:0000256" key="7">
    <source>
        <dbReference type="ARBA" id="ARBA00022833"/>
    </source>
</evidence>
<dbReference type="PROSITE" id="PS00162">
    <property type="entry name" value="ALPHA_CA_1"/>
    <property type="match status" value="1"/>
</dbReference>
<comment type="similarity">
    <text evidence="2">Belongs to the CREG family.</text>
</comment>
<dbReference type="EC" id="4.2.1.1" evidence="9"/>